<comment type="caution">
    <text evidence="3">The sequence shown here is derived from an EMBL/GenBank/DDBJ whole genome shotgun (WGS) entry which is preliminary data.</text>
</comment>
<evidence type="ECO:0000313" key="3">
    <source>
        <dbReference type="EMBL" id="KVX01731.1"/>
    </source>
</evidence>
<organism evidence="3">
    <name type="scientific">Shewanella frigidimarina</name>
    <dbReference type="NCBI Taxonomy" id="56812"/>
    <lineage>
        <taxon>Bacteria</taxon>
        <taxon>Pseudomonadati</taxon>
        <taxon>Pseudomonadota</taxon>
        <taxon>Gammaproteobacteria</taxon>
        <taxon>Alteromonadales</taxon>
        <taxon>Shewanellaceae</taxon>
        <taxon>Shewanella</taxon>
    </lineage>
</organism>
<dbReference type="Pfam" id="PF12262">
    <property type="entry name" value="Lipase_bact_N"/>
    <property type="match status" value="1"/>
</dbReference>
<feature type="domain" description="Bacterial virulence factor lipase N-terminal" evidence="2">
    <location>
        <begin position="47"/>
        <end position="280"/>
    </location>
</feature>
<keyword evidence="1" id="KW-0732">Signal</keyword>
<dbReference type="PROSITE" id="PS51257">
    <property type="entry name" value="PROKAR_LIPOPROTEIN"/>
    <property type="match status" value="1"/>
</dbReference>
<dbReference type="InterPro" id="IPR020009">
    <property type="entry name" value="VolA/Pla-1/cef"/>
</dbReference>
<dbReference type="SUPFAM" id="SSF53474">
    <property type="entry name" value="alpha/beta-Hydrolases"/>
    <property type="match status" value="1"/>
</dbReference>
<evidence type="ECO:0000256" key="1">
    <source>
        <dbReference type="SAM" id="SignalP"/>
    </source>
</evidence>
<dbReference type="NCBIfam" id="TIGR03502">
    <property type="entry name" value="lipase_Pla1_cef"/>
    <property type="match status" value="1"/>
</dbReference>
<dbReference type="Gene3D" id="3.40.50.1820">
    <property type="entry name" value="alpha/beta hydrolase"/>
    <property type="match status" value="1"/>
</dbReference>
<dbReference type="EMBL" id="LRDC01000019">
    <property type="protein sequence ID" value="KVX01731.1"/>
    <property type="molecule type" value="Genomic_DNA"/>
</dbReference>
<accession>A0A106C006</accession>
<dbReference type="Proteomes" id="UP000055702">
    <property type="component" value="Unassembled WGS sequence"/>
</dbReference>
<dbReference type="InterPro" id="IPR025920">
    <property type="entry name" value="Lipase_bact_N"/>
</dbReference>
<evidence type="ECO:0000313" key="4">
    <source>
        <dbReference type="Proteomes" id="UP000055702"/>
    </source>
</evidence>
<reference evidence="3 4" key="1">
    <citation type="submission" date="2016-01" db="EMBL/GenBank/DDBJ databases">
        <title>Draft genome of the antarctic isolate Shewanella frigidimarina Ag06-30.</title>
        <authorList>
            <person name="Parmeciano Di Noto G."/>
            <person name="Vazquez S."/>
            <person name="Mac Cormack W."/>
            <person name="Iriarte A."/>
            <person name="Quiroga C."/>
        </authorList>
    </citation>
    <scope>NUCLEOTIDE SEQUENCE [LARGE SCALE GENOMIC DNA]</scope>
    <source>
        <strain evidence="3 4">Ag06-30</strain>
    </source>
</reference>
<protein>
    <submittedName>
        <fullName evidence="3">Lipase</fullName>
    </submittedName>
</protein>
<dbReference type="AlphaFoldDB" id="A0A106C006"/>
<feature type="chain" id="PRO_5007125940" evidence="1">
    <location>
        <begin position="19"/>
        <end position="838"/>
    </location>
</feature>
<dbReference type="RefSeq" id="WP_059746002.1">
    <property type="nucleotide sequence ID" value="NZ_LRDC01000019.1"/>
</dbReference>
<gene>
    <name evidence="3" type="ORF">AWJ07_16335</name>
</gene>
<evidence type="ECO:0000259" key="2">
    <source>
        <dbReference type="Pfam" id="PF12262"/>
    </source>
</evidence>
<feature type="signal peptide" evidence="1">
    <location>
        <begin position="1"/>
        <end position="18"/>
    </location>
</feature>
<dbReference type="InterPro" id="IPR029058">
    <property type="entry name" value="AB_hydrolase_fold"/>
</dbReference>
<proteinExistence type="predicted"/>
<sequence>MKRLILGVAITSALGLTACGGDSFNEAVDNAEPLVPVSHIQFDPGNGKIPLPNDLLFNGTTDGTLTIPHEPTEAGGVGDTDLDYTDPQIALGALDGWSTSSPISITVELSNDLQGNALTLDAASVYQPGAVRMFEATVGGALSSDAECKSAPSVSACKVGEELQFGVDFVSKASGNKVVIVPIKPLKADQSYIYVTTDLIQDSLGRGIAPSYFYGLLKLDFETQQLETADQKTLQYLVNNYEKTLAETHGVDPESISFSGLFTTQSVADVYETTKLLMASNPAYTPSFVQAPTPTGLTVAQAAGLTPASGAAYVVADMADLYTAKIKLPIYSDCSSAGCVIPIVAGAPTAPNGRWFAQGDSPVSVLLALQAGTLSQANFFAQASDNGVDPQAALGNPALLAGKQWKLDDNTAADKTKHLTKFNPIPAIKGYETVPVQITLPNAAKLAAFITAQGGTFVPPTSGWPTTIAMHGLGGGKEMALAYAGTYAAAGVATIAIDMPLHGARSFDLDKDGTYEISATAPAFGPVVGKPNAFTNGNPLVFVNIASTLTVRDNFRQATLDQLGLRLLLTGMAQQLAAANQPQVFDVSKISAQGLSLGGIVGTTFSTYASTGLVNPMTGDALPNAYAINAASLVAPAGGLAGAFAGSAAFGPQLFANVTASSTFAALVTAANTAGYEEGSAEYAALVQAVYAEFIPTFAFAVQTAVDSADPINHGEKLAATGLPVHVIEIVGDGAGNLGDQTLPNSVEGFPLSGTEPLIASLALGCVDTTTPGSGAVRFSKGHHSSIVSPGEVDGVTDGMALAATVEMQSQVAGFAKSTGLGQATIVVSNNDVIQSCN</sequence>
<name>A0A106C006_SHEFR</name>